<protein>
    <submittedName>
        <fullName evidence="3">Transposable element Tc1 transposase-like protein</fullName>
    </submittedName>
</protein>
<keyword evidence="4" id="KW-1185">Reference proteome</keyword>
<dbReference type="Proteomes" id="UP000285301">
    <property type="component" value="Unassembled WGS sequence"/>
</dbReference>
<dbReference type="InterPro" id="IPR036397">
    <property type="entry name" value="RNaseH_sf"/>
</dbReference>
<evidence type="ECO:0000313" key="4">
    <source>
        <dbReference type="Proteomes" id="UP000285301"/>
    </source>
</evidence>
<dbReference type="GO" id="GO:0005634">
    <property type="term" value="C:nucleus"/>
    <property type="evidence" value="ECO:0007669"/>
    <property type="project" value="UniProtKB-SubCell"/>
</dbReference>
<gene>
    <name evidence="3" type="ORF">B4U79_08245</name>
</gene>
<evidence type="ECO:0000256" key="1">
    <source>
        <dbReference type="ARBA" id="ARBA00004123"/>
    </source>
</evidence>
<dbReference type="Pfam" id="PF13358">
    <property type="entry name" value="DDE_3"/>
    <property type="match status" value="1"/>
</dbReference>
<dbReference type="EMBL" id="NCKU01004087">
    <property type="protein sequence ID" value="RWS06469.1"/>
    <property type="molecule type" value="Genomic_DNA"/>
</dbReference>
<dbReference type="AlphaFoldDB" id="A0A443QTX2"/>
<comment type="caution">
    <text evidence="3">The sequence shown here is derived from an EMBL/GenBank/DDBJ whole genome shotgun (WGS) entry which is preliminary data.</text>
</comment>
<proteinExistence type="predicted"/>
<reference evidence="3 4" key="1">
    <citation type="journal article" date="2018" name="Gigascience">
        <title>Genomes of trombidid mites reveal novel predicted allergens and laterally-transferred genes associated with secondary metabolism.</title>
        <authorList>
            <person name="Dong X."/>
            <person name="Chaisiri K."/>
            <person name="Xia D."/>
            <person name="Armstrong S.D."/>
            <person name="Fang Y."/>
            <person name="Donnelly M.J."/>
            <person name="Kadowaki T."/>
            <person name="McGarry J.W."/>
            <person name="Darby A.C."/>
            <person name="Makepeace B.L."/>
        </authorList>
    </citation>
    <scope>NUCLEOTIDE SEQUENCE [LARGE SCALE GENOMIC DNA]</scope>
    <source>
        <strain evidence="3">UoL-WK</strain>
    </source>
</reference>
<dbReference type="InterPro" id="IPR052338">
    <property type="entry name" value="Transposase_5"/>
</dbReference>
<dbReference type="SUPFAM" id="SSF46689">
    <property type="entry name" value="Homeodomain-like"/>
    <property type="match status" value="1"/>
</dbReference>
<feature type="domain" description="Tc1-like transposase DDE" evidence="2">
    <location>
        <begin position="153"/>
        <end position="226"/>
    </location>
</feature>
<dbReference type="PANTHER" id="PTHR23022:SF119">
    <property type="entry name" value="TC1-LIKE TRANSPOSASE DDE DOMAIN-CONTAINING PROTEIN"/>
    <property type="match status" value="1"/>
</dbReference>
<evidence type="ECO:0000259" key="2">
    <source>
        <dbReference type="Pfam" id="PF13358"/>
    </source>
</evidence>
<accession>A0A443QTX2</accession>
<dbReference type="GO" id="GO:0003676">
    <property type="term" value="F:nucleic acid binding"/>
    <property type="evidence" value="ECO:0007669"/>
    <property type="project" value="InterPro"/>
</dbReference>
<dbReference type="InterPro" id="IPR009057">
    <property type="entry name" value="Homeodomain-like_sf"/>
</dbReference>
<evidence type="ECO:0000313" key="3">
    <source>
        <dbReference type="EMBL" id="RWS06469.1"/>
    </source>
</evidence>
<name>A0A443QTX2_9ACAR</name>
<dbReference type="PANTHER" id="PTHR23022">
    <property type="entry name" value="TRANSPOSABLE ELEMENT-RELATED"/>
    <property type="match status" value="1"/>
</dbReference>
<dbReference type="OrthoDB" id="6507355at2759"/>
<dbReference type="Gene3D" id="3.30.420.10">
    <property type="entry name" value="Ribonuclease H-like superfamily/Ribonuclease H"/>
    <property type="match status" value="1"/>
</dbReference>
<organism evidence="3 4">
    <name type="scientific">Dinothrombium tinctorium</name>
    <dbReference type="NCBI Taxonomy" id="1965070"/>
    <lineage>
        <taxon>Eukaryota</taxon>
        <taxon>Metazoa</taxon>
        <taxon>Ecdysozoa</taxon>
        <taxon>Arthropoda</taxon>
        <taxon>Chelicerata</taxon>
        <taxon>Arachnida</taxon>
        <taxon>Acari</taxon>
        <taxon>Acariformes</taxon>
        <taxon>Trombidiformes</taxon>
        <taxon>Prostigmata</taxon>
        <taxon>Anystina</taxon>
        <taxon>Parasitengona</taxon>
        <taxon>Trombidioidea</taxon>
        <taxon>Trombidiidae</taxon>
        <taxon>Dinothrombium</taxon>
    </lineage>
</organism>
<dbReference type="InterPro" id="IPR038717">
    <property type="entry name" value="Tc1-like_DDE_dom"/>
</dbReference>
<dbReference type="STRING" id="1965070.A0A443QTX2"/>
<sequence>MMRCARRTVQKWVQRWEEENTIQRKKNPGSDRPALIDIVTEANIHASVESDPRLRPSQIVASLKLICSKWTVQRCLKGIGFKYLSALPKPDISEDQKAIWLAWCLARQDWTIDKWSKVVFTDEKTFQSFSTGNVKVWRKKGDVNNSKAMDRLNSKLYLEILNKILPSIDGQYPDEIYTFQQDNCPVHTAKVIKNYFVLREVEVLEWPSYSPDLNIIENLWGILAQIVNFIIESLGKPKNKNDLFMLVDSAWEIAYNKDYISTLYESLPRIMKLVIENGGDSIKY</sequence>
<comment type="subcellular location">
    <subcellularLocation>
        <location evidence="1">Nucleus</location>
    </subcellularLocation>
</comment>